<evidence type="ECO:0000256" key="4">
    <source>
        <dbReference type="ARBA" id="ARBA00023027"/>
    </source>
</evidence>
<dbReference type="eggNOG" id="KOG2501">
    <property type="taxonomic scope" value="Eukaryota"/>
</dbReference>
<dbReference type="InterPro" id="IPR052259">
    <property type="entry name" value="Nucleoredoxin-like"/>
</dbReference>
<feature type="compositionally biased region" description="Pro residues" evidence="8">
    <location>
        <begin position="169"/>
        <end position="180"/>
    </location>
</feature>
<feature type="region of interest" description="Disordered" evidence="8">
    <location>
        <begin position="37"/>
        <end position="123"/>
    </location>
</feature>
<feature type="domain" description="Thioredoxin-like fold" evidence="9">
    <location>
        <begin position="291"/>
        <end position="383"/>
    </location>
</feature>
<feature type="region of interest" description="Disordered" evidence="8">
    <location>
        <begin position="136"/>
        <end position="245"/>
    </location>
</feature>
<feature type="compositionally biased region" description="Acidic residues" evidence="8">
    <location>
        <begin position="136"/>
        <end position="160"/>
    </location>
</feature>
<keyword evidence="11" id="KW-1185">Reference proteome</keyword>
<feature type="coiled-coil region" evidence="7">
    <location>
        <begin position="1"/>
        <end position="37"/>
    </location>
</feature>
<dbReference type="HOGENOM" id="CLU_621832_0_0_1"/>
<keyword evidence="2" id="KW-0677">Repeat</keyword>
<comment type="catalytic activity">
    <reaction evidence="5">
        <text>[protein]-dithiol + NAD(+) = [protein]-disulfide + NADH + H(+)</text>
        <dbReference type="Rhea" id="RHEA:18749"/>
        <dbReference type="Rhea" id="RHEA-COMP:10593"/>
        <dbReference type="Rhea" id="RHEA-COMP:10594"/>
        <dbReference type="ChEBI" id="CHEBI:15378"/>
        <dbReference type="ChEBI" id="CHEBI:29950"/>
        <dbReference type="ChEBI" id="CHEBI:50058"/>
        <dbReference type="ChEBI" id="CHEBI:57540"/>
        <dbReference type="ChEBI" id="CHEBI:57945"/>
        <dbReference type="EC" id="1.8.1.8"/>
    </reaction>
</comment>
<dbReference type="GeneID" id="7198167"/>
<dbReference type="AlphaFoldDB" id="B7GBG4"/>
<reference evidence="11" key="2">
    <citation type="submission" date="2008-08" db="EMBL/GenBank/DDBJ databases">
        <authorList>
            <consortium name="Diatom Consortium"/>
            <person name="Grigoriev I."/>
            <person name="Grimwood J."/>
            <person name="Kuo A."/>
            <person name="Otillar R.P."/>
            <person name="Salamov A."/>
            <person name="Detter J.C."/>
            <person name="Lindquist E."/>
            <person name="Shapiro H."/>
            <person name="Lucas S."/>
            <person name="Glavina del Rio T."/>
            <person name="Pitluck S."/>
            <person name="Rokhsar D."/>
            <person name="Bowler C."/>
        </authorList>
    </citation>
    <scope>GENOME REANNOTATION</scope>
    <source>
        <strain evidence="11">CCAP 1055/1</strain>
    </source>
</reference>
<evidence type="ECO:0000256" key="2">
    <source>
        <dbReference type="ARBA" id="ARBA00022737"/>
    </source>
</evidence>
<dbReference type="PaxDb" id="2850-Phatr40447"/>
<dbReference type="InterPro" id="IPR036249">
    <property type="entry name" value="Thioredoxin-like_sf"/>
</dbReference>
<dbReference type="KEGG" id="pti:PHATRDRAFT_40447"/>
<evidence type="ECO:0000313" key="11">
    <source>
        <dbReference type="Proteomes" id="UP000000759"/>
    </source>
</evidence>
<dbReference type="Pfam" id="PF13905">
    <property type="entry name" value="Thioredoxin_8"/>
    <property type="match status" value="1"/>
</dbReference>
<dbReference type="EMBL" id="CM000625">
    <property type="protein sequence ID" value="EEC44115.1"/>
    <property type="molecule type" value="Genomic_DNA"/>
</dbReference>
<dbReference type="OrthoDB" id="409136at2759"/>
<protein>
    <recommendedName>
        <fullName evidence="1">protein-disulfide reductase</fullName>
        <ecNumber evidence="1">1.8.1.8</ecNumber>
    </recommendedName>
</protein>
<dbReference type="PANTHER" id="PTHR13871">
    <property type="entry name" value="THIOREDOXIN"/>
    <property type="match status" value="1"/>
</dbReference>
<dbReference type="InterPro" id="IPR012336">
    <property type="entry name" value="Thioredoxin-like_fold"/>
</dbReference>
<dbReference type="GO" id="GO:0047134">
    <property type="term" value="F:protein-disulfide reductase [NAD(P)H] activity"/>
    <property type="evidence" value="ECO:0007669"/>
    <property type="project" value="UniProtKB-EC"/>
</dbReference>
<feature type="compositionally biased region" description="Low complexity" evidence="8">
    <location>
        <begin position="60"/>
        <end position="70"/>
    </location>
</feature>
<gene>
    <name evidence="10" type="ORF">PHATRDRAFT_40447</name>
</gene>
<dbReference type="EC" id="1.8.1.8" evidence="1"/>
<dbReference type="SUPFAM" id="SSF52833">
    <property type="entry name" value="Thioredoxin-like"/>
    <property type="match status" value="1"/>
</dbReference>
<evidence type="ECO:0000259" key="9">
    <source>
        <dbReference type="Pfam" id="PF13905"/>
    </source>
</evidence>
<dbReference type="Gene3D" id="3.40.30.10">
    <property type="entry name" value="Glutaredoxin"/>
    <property type="match status" value="1"/>
</dbReference>
<keyword evidence="4" id="KW-0520">NAD</keyword>
<name>B7GBG4_PHATC</name>
<dbReference type="RefSeq" id="XP_002184366.1">
    <property type="nucleotide sequence ID" value="XM_002184330.1"/>
</dbReference>
<keyword evidence="7" id="KW-0175">Coiled coil</keyword>
<evidence type="ECO:0000256" key="7">
    <source>
        <dbReference type="SAM" id="Coils"/>
    </source>
</evidence>
<feature type="compositionally biased region" description="Acidic residues" evidence="8">
    <location>
        <begin position="105"/>
        <end position="123"/>
    </location>
</feature>
<proteinExistence type="predicted"/>
<accession>B7GBG4</accession>
<dbReference type="PANTHER" id="PTHR13871:SF96">
    <property type="entry name" value="THIOREDOXIN DOMAIN-CONTAINING PROTEIN"/>
    <property type="match status" value="1"/>
</dbReference>
<evidence type="ECO:0000256" key="1">
    <source>
        <dbReference type="ARBA" id="ARBA00012612"/>
    </source>
</evidence>
<sequence length="441" mass="50068">MASSLQDESALEAEIHKLEQEIEKKRLEEQISLLEMQLHRAKPEAQRPNAPSNPSVVGQSTSTSRTSSPRSLEHMLPTQNVSWSGANGQSPEDDSIIALATQDSEGVEYDEEDYDEEECDENEYEEVFEEFVEYVTDDEEEEVGEQPLESVEEYEEEEEIQQAPVSPSRAPPRQWPPPARPVNDEHVVQYVAPKKNTEAPEEPKQVAKPRKKWVPLSQRDPKKYQAAKEATPTPPKSPGLPALPFTRRKLPDVTTSPPGEETVWEQLLGPKLIVNEKLVKCTTNCAAQGQELILLLFGAKWRAECKIFYPLMIDFFKLMAHQHKMECVYISNDRTLMEFKDIFVKMPFLSLPTGTVEIKNILAQRLKVNDLPVLVVMTADGRVITTEGYRMVAALERRNEDQANKLVDVWKKAQTYNIDQVPADTSLKHGNLARGTVYWQA</sequence>
<evidence type="ECO:0000256" key="5">
    <source>
        <dbReference type="ARBA" id="ARBA00047388"/>
    </source>
</evidence>
<feature type="compositionally biased region" description="Basic and acidic residues" evidence="8">
    <location>
        <begin position="195"/>
        <end position="205"/>
    </location>
</feature>
<feature type="compositionally biased region" description="Polar residues" evidence="8">
    <location>
        <begin position="49"/>
        <end position="59"/>
    </location>
</feature>
<organism evidence="10 11">
    <name type="scientific">Phaeodactylum tricornutum (strain CCAP 1055/1)</name>
    <dbReference type="NCBI Taxonomy" id="556484"/>
    <lineage>
        <taxon>Eukaryota</taxon>
        <taxon>Sar</taxon>
        <taxon>Stramenopiles</taxon>
        <taxon>Ochrophyta</taxon>
        <taxon>Bacillariophyta</taxon>
        <taxon>Bacillariophyceae</taxon>
        <taxon>Bacillariophycidae</taxon>
        <taxon>Naviculales</taxon>
        <taxon>Phaeodactylaceae</taxon>
        <taxon>Phaeodactylum</taxon>
    </lineage>
</organism>
<reference evidence="10 11" key="1">
    <citation type="journal article" date="2008" name="Nature">
        <title>The Phaeodactylum genome reveals the evolutionary history of diatom genomes.</title>
        <authorList>
            <person name="Bowler C."/>
            <person name="Allen A.E."/>
            <person name="Badger J.H."/>
            <person name="Grimwood J."/>
            <person name="Jabbari K."/>
            <person name="Kuo A."/>
            <person name="Maheswari U."/>
            <person name="Martens C."/>
            <person name="Maumus F."/>
            <person name="Otillar R.P."/>
            <person name="Rayko E."/>
            <person name="Salamov A."/>
            <person name="Vandepoele K."/>
            <person name="Beszteri B."/>
            <person name="Gruber A."/>
            <person name="Heijde M."/>
            <person name="Katinka M."/>
            <person name="Mock T."/>
            <person name="Valentin K."/>
            <person name="Verret F."/>
            <person name="Berges J.A."/>
            <person name="Brownlee C."/>
            <person name="Cadoret J.P."/>
            <person name="Chiovitti A."/>
            <person name="Choi C.J."/>
            <person name="Coesel S."/>
            <person name="De Martino A."/>
            <person name="Detter J.C."/>
            <person name="Durkin C."/>
            <person name="Falciatore A."/>
            <person name="Fournet J."/>
            <person name="Haruta M."/>
            <person name="Huysman M.J."/>
            <person name="Jenkins B.D."/>
            <person name="Jiroutova K."/>
            <person name="Jorgensen R.E."/>
            <person name="Joubert Y."/>
            <person name="Kaplan A."/>
            <person name="Kroger N."/>
            <person name="Kroth P.G."/>
            <person name="La Roche J."/>
            <person name="Lindquist E."/>
            <person name="Lommer M."/>
            <person name="Martin-Jezequel V."/>
            <person name="Lopez P.J."/>
            <person name="Lucas S."/>
            <person name="Mangogna M."/>
            <person name="McGinnis K."/>
            <person name="Medlin L.K."/>
            <person name="Montsant A."/>
            <person name="Oudot-Le Secq M.P."/>
            <person name="Napoli C."/>
            <person name="Obornik M."/>
            <person name="Parker M.S."/>
            <person name="Petit J.L."/>
            <person name="Porcel B.M."/>
            <person name="Poulsen N."/>
            <person name="Robison M."/>
            <person name="Rychlewski L."/>
            <person name="Rynearson T.A."/>
            <person name="Schmutz J."/>
            <person name="Shapiro H."/>
            <person name="Siaut M."/>
            <person name="Stanley M."/>
            <person name="Sussman M.R."/>
            <person name="Taylor A.R."/>
            <person name="Vardi A."/>
            <person name="von Dassow P."/>
            <person name="Vyverman W."/>
            <person name="Willis A."/>
            <person name="Wyrwicz L.S."/>
            <person name="Rokhsar D.S."/>
            <person name="Weissenbach J."/>
            <person name="Armbrust E.V."/>
            <person name="Green B.R."/>
            <person name="Van de Peer Y."/>
            <person name="Grigoriev I.V."/>
        </authorList>
    </citation>
    <scope>NUCLEOTIDE SEQUENCE [LARGE SCALE GENOMIC DNA]</scope>
    <source>
        <strain evidence="10 11">CCAP 1055/1</strain>
    </source>
</reference>
<dbReference type="Proteomes" id="UP000000759">
    <property type="component" value="Chromosome 23"/>
</dbReference>
<feature type="compositionally biased region" description="Polar residues" evidence="8">
    <location>
        <begin position="77"/>
        <end position="90"/>
    </location>
</feature>
<evidence type="ECO:0000256" key="6">
    <source>
        <dbReference type="ARBA" id="ARBA00047804"/>
    </source>
</evidence>
<evidence type="ECO:0000256" key="8">
    <source>
        <dbReference type="SAM" id="MobiDB-lite"/>
    </source>
</evidence>
<evidence type="ECO:0000313" key="10">
    <source>
        <dbReference type="EMBL" id="EEC44115.1"/>
    </source>
</evidence>
<comment type="catalytic activity">
    <reaction evidence="6">
        <text>[protein]-dithiol + NADP(+) = [protein]-disulfide + NADPH + H(+)</text>
        <dbReference type="Rhea" id="RHEA:18753"/>
        <dbReference type="Rhea" id="RHEA-COMP:10593"/>
        <dbReference type="Rhea" id="RHEA-COMP:10594"/>
        <dbReference type="ChEBI" id="CHEBI:15378"/>
        <dbReference type="ChEBI" id="CHEBI:29950"/>
        <dbReference type="ChEBI" id="CHEBI:50058"/>
        <dbReference type="ChEBI" id="CHEBI:57783"/>
        <dbReference type="ChEBI" id="CHEBI:58349"/>
        <dbReference type="EC" id="1.8.1.8"/>
    </reaction>
</comment>
<dbReference type="InParanoid" id="B7GBG4"/>
<keyword evidence="3" id="KW-0560">Oxidoreductase</keyword>
<evidence type="ECO:0000256" key="3">
    <source>
        <dbReference type="ARBA" id="ARBA00023002"/>
    </source>
</evidence>